<evidence type="ECO:0000313" key="1">
    <source>
        <dbReference type="EMBL" id="PIP61924.1"/>
    </source>
</evidence>
<dbReference type="AlphaFoldDB" id="A0A2H0BWE3"/>
<proteinExistence type="predicted"/>
<dbReference type="Proteomes" id="UP000231246">
    <property type="component" value="Unassembled WGS sequence"/>
</dbReference>
<protein>
    <submittedName>
        <fullName evidence="1">Uncharacterized protein</fullName>
    </submittedName>
</protein>
<organism evidence="1 2">
    <name type="scientific">Candidatus Roizmanbacteria bacterium CG22_combo_CG10-13_8_21_14_all_38_20</name>
    <dbReference type="NCBI Taxonomy" id="1974862"/>
    <lineage>
        <taxon>Bacteria</taxon>
        <taxon>Candidatus Roizmaniibacteriota</taxon>
    </lineage>
</organism>
<reference evidence="1 2" key="1">
    <citation type="submission" date="2017-09" db="EMBL/GenBank/DDBJ databases">
        <title>Depth-based differentiation of microbial function through sediment-hosted aquifers and enrichment of novel symbionts in the deep terrestrial subsurface.</title>
        <authorList>
            <person name="Probst A.J."/>
            <person name="Ladd B."/>
            <person name="Jarett J.K."/>
            <person name="Geller-Mcgrath D.E."/>
            <person name="Sieber C.M."/>
            <person name="Emerson J.B."/>
            <person name="Anantharaman K."/>
            <person name="Thomas B.C."/>
            <person name="Malmstrom R."/>
            <person name="Stieglmeier M."/>
            <person name="Klingl A."/>
            <person name="Woyke T."/>
            <person name="Ryan C.M."/>
            <person name="Banfield J.F."/>
        </authorList>
    </citation>
    <scope>NUCLEOTIDE SEQUENCE [LARGE SCALE GENOMIC DNA]</scope>
    <source>
        <strain evidence="1">CG22_combo_CG10-13_8_21_14_all_38_20</strain>
    </source>
</reference>
<accession>A0A2H0BWE3</accession>
<gene>
    <name evidence="1" type="ORF">COW99_01725</name>
</gene>
<dbReference type="EMBL" id="PCTA01000010">
    <property type="protein sequence ID" value="PIP61924.1"/>
    <property type="molecule type" value="Genomic_DNA"/>
</dbReference>
<evidence type="ECO:0000313" key="2">
    <source>
        <dbReference type="Proteomes" id="UP000231246"/>
    </source>
</evidence>
<sequence length="86" mass="9884">MSEARPGMVVYDGALMQAHDVAEEMFWYVYGDDLSESREIVAAYRNRAVGCGCGRCQKDEHRAWKGEIQKFIDPESLSNLFPHIDW</sequence>
<name>A0A2H0BWE3_9BACT</name>
<comment type="caution">
    <text evidence="1">The sequence shown here is derived from an EMBL/GenBank/DDBJ whole genome shotgun (WGS) entry which is preliminary data.</text>
</comment>